<name>A0A6M1S4A1_9BACT</name>
<dbReference type="Gene3D" id="3.30.1310.20">
    <property type="entry name" value="PRTase-like"/>
    <property type="match status" value="1"/>
</dbReference>
<dbReference type="GO" id="GO:0016757">
    <property type="term" value="F:glycosyltransferase activity"/>
    <property type="evidence" value="ECO:0007669"/>
    <property type="project" value="UniProtKB-KW"/>
</dbReference>
<feature type="domain" description="Phosphoribosyltransferase" evidence="1">
    <location>
        <begin position="7"/>
        <end position="174"/>
    </location>
</feature>
<dbReference type="Proteomes" id="UP000477311">
    <property type="component" value="Unassembled WGS sequence"/>
</dbReference>
<accession>A0A6M1S4A1</accession>
<dbReference type="CDD" id="cd06223">
    <property type="entry name" value="PRTases_typeI"/>
    <property type="match status" value="1"/>
</dbReference>
<dbReference type="Pfam" id="PF00156">
    <property type="entry name" value="Pribosyltran"/>
    <property type="match status" value="1"/>
</dbReference>
<evidence type="ECO:0000259" key="1">
    <source>
        <dbReference type="Pfam" id="PF00156"/>
    </source>
</evidence>
<comment type="caution">
    <text evidence="2">The sequence shown here is derived from an EMBL/GenBank/DDBJ whole genome shotgun (WGS) entry which is preliminary data.</text>
</comment>
<keyword evidence="3" id="KW-1185">Reference proteome</keyword>
<organism evidence="2 3">
    <name type="scientific">Limisphaera ngatamarikiensis</name>
    <dbReference type="NCBI Taxonomy" id="1324935"/>
    <lineage>
        <taxon>Bacteria</taxon>
        <taxon>Pseudomonadati</taxon>
        <taxon>Verrucomicrobiota</taxon>
        <taxon>Verrucomicrobiia</taxon>
        <taxon>Limisphaerales</taxon>
        <taxon>Limisphaeraceae</taxon>
        <taxon>Limisphaera</taxon>
    </lineage>
</organism>
<keyword evidence="2" id="KW-0808">Transferase</keyword>
<sequence length="211" mass="22843">MRFASRAEAGRLLARHLAGAGVSADVVASLPRGGVVVAAPVARLLDAPLTAWAVRKIGHPLNPEFAVGALAEPDVLWLDERWVRHDPDLHRELRRIVAKEQETMVALAGFLHPQGLPPLRHRRVLLVDDGLATGATACAAALAVRKQDAEAVVVAAPVASPEAVERLRQVADDVHVLWCDPDFAAVGHYYESFEPPDAEELRRLLQPDDKG</sequence>
<dbReference type="EMBL" id="JAAKYA010000081">
    <property type="protein sequence ID" value="NGO40120.1"/>
    <property type="molecule type" value="Genomic_DNA"/>
</dbReference>
<dbReference type="Gene3D" id="3.40.50.2020">
    <property type="match status" value="1"/>
</dbReference>
<dbReference type="AlphaFoldDB" id="A0A6M1S4A1"/>
<protein>
    <submittedName>
        <fullName evidence="2">Phosphoribosyltransferase</fullName>
    </submittedName>
</protein>
<dbReference type="InterPro" id="IPR029057">
    <property type="entry name" value="PRTase-like"/>
</dbReference>
<dbReference type="RefSeq" id="WP_165108438.1">
    <property type="nucleotide sequence ID" value="NZ_JAAKYA010000081.1"/>
</dbReference>
<keyword evidence="2" id="KW-0328">Glycosyltransferase</keyword>
<proteinExistence type="predicted"/>
<dbReference type="SUPFAM" id="SSF53271">
    <property type="entry name" value="PRTase-like"/>
    <property type="match status" value="1"/>
</dbReference>
<dbReference type="InterPro" id="IPR000836">
    <property type="entry name" value="PRTase_dom"/>
</dbReference>
<evidence type="ECO:0000313" key="3">
    <source>
        <dbReference type="Proteomes" id="UP000477311"/>
    </source>
</evidence>
<gene>
    <name evidence="2" type="ORF">G4L39_12055</name>
</gene>
<reference evidence="2 3" key="1">
    <citation type="submission" date="2020-02" db="EMBL/GenBank/DDBJ databases">
        <title>Draft genome sequence of Limisphaera ngatamarikiensis NGM72.4T, a thermophilic Verrucomicrobia grouped in subdivision 3.</title>
        <authorList>
            <person name="Carere C.R."/>
            <person name="Steen J."/>
            <person name="Hugenholtz P."/>
            <person name="Stott M.B."/>
        </authorList>
    </citation>
    <scope>NUCLEOTIDE SEQUENCE [LARGE SCALE GENOMIC DNA]</scope>
    <source>
        <strain evidence="2 3">NGM72.4</strain>
    </source>
</reference>
<evidence type="ECO:0000313" key="2">
    <source>
        <dbReference type="EMBL" id="NGO40120.1"/>
    </source>
</evidence>